<evidence type="ECO:0000313" key="1">
    <source>
        <dbReference type="EMBL" id="TGU74999.1"/>
    </source>
</evidence>
<dbReference type="SUPFAM" id="SSF53448">
    <property type="entry name" value="Nucleotide-diphospho-sugar transferases"/>
    <property type="match status" value="1"/>
</dbReference>
<dbReference type="RefSeq" id="WP_135869311.1">
    <property type="nucleotide sequence ID" value="NZ_SRSC01000001.1"/>
</dbReference>
<gene>
    <name evidence="1" type="ORF">E4633_05970</name>
</gene>
<evidence type="ECO:0000313" key="2">
    <source>
        <dbReference type="Proteomes" id="UP000306416"/>
    </source>
</evidence>
<organism evidence="1 2">
    <name type="scientific">Geomonas terrae</name>
    <dbReference type="NCBI Taxonomy" id="2562681"/>
    <lineage>
        <taxon>Bacteria</taxon>
        <taxon>Pseudomonadati</taxon>
        <taxon>Thermodesulfobacteriota</taxon>
        <taxon>Desulfuromonadia</taxon>
        <taxon>Geobacterales</taxon>
        <taxon>Geobacteraceae</taxon>
        <taxon>Geomonas</taxon>
    </lineage>
</organism>
<dbReference type="AlphaFoldDB" id="A0A4S1CMI9"/>
<dbReference type="Pfam" id="PF09837">
    <property type="entry name" value="DUF2064"/>
    <property type="match status" value="1"/>
</dbReference>
<keyword evidence="2" id="KW-1185">Reference proteome</keyword>
<dbReference type="InterPro" id="IPR029044">
    <property type="entry name" value="Nucleotide-diphossugar_trans"/>
</dbReference>
<dbReference type="NCBIfam" id="TIGR04282">
    <property type="entry name" value="glyco_like_cofC"/>
    <property type="match status" value="1"/>
</dbReference>
<protein>
    <submittedName>
        <fullName evidence="1">Glycosyltransferase</fullName>
    </submittedName>
</protein>
<reference evidence="1 2" key="1">
    <citation type="submission" date="2019-04" db="EMBL/GenBank/DDBJ databases">
        <title>Geobacter oryzae sp. nov., ferric-reducing bacteria isolated from paddy soil.</title>
        <authorList>
            <person name="Xu Z."/>
            <person name="Masuda Y."/>
            <person name="Itoh H."/>
            <person name="Senoo K."/>
        </authorList>
    </citation>
    <scope>NUCLEOTIDE SEQUENCE [LARGE SCALE GENOMIC DNA]</scope>
    <source>
        <strain evidence="1 2">Red111</strain>
    </source>
</reference>
<keyword evidence="1" id="KW-0808">Transferase</keyword>
<name>A0A4S1CMI9_9BACT</name>
<comment type="caution">
    <text evidence="1">The sequence shown here is derived from an EMBL/GenBank/DDBJ whole genome shotgun (WGS) entry which is preliminary data.</text>
</comment>
<dbReference type="Gene3D" id="3.90.550.10">
    <property type="entry name" value="Spore Coat Polysaccharide Biosynthesis Protein SpsA, Chain A"/>
    <property type="match status" value="1"/>
</dbReference>
<dbReference type="GO" id="GO:0016740">
    <property type="term" value="F:transferase activity"/>
    <property type="evidence" value="ECO:0007669"/>
    <property type="project" value="UniProtKB-KW"/>
</dbReference>
<dbReference type="InterPro" id="IPR018641">
    <property type="entry name" value="Trfase_1_rSAM/seldom-assoc"/>
</dbReference>
<proteinExistence type="predicted"/>
<dbReference type="PANTHER" id="PTHR36529">
    <property type="entry name" value="SLL1095 PROTEIN"/>
    <property type="match status" value="1"/>
</dbReference>
<dbReference type="Proteomes" id="UP000306416">
    <property type="component" value="Unassembled WGS sequence"/>
</dbReference>
<accession>A0A4S1CMI9</accession>
<sequence length="223" mass="23697">MKRALAIFAKTPLPGKVKTRLSPSLSPQQAADLYRCMLLDTLERVAALDAEKILFHDGESAFFRETAPGVSLVAQAAGGLGTRLEHACDTLRSMGYGPCVVIGTDAPDLPVAYIEEAFKALEQGSDAVFGPAGDGGYYLVGLRGGYGSLFRDIPWSTEKVLEKSLVQAKSSGFSAPLLPPWHDLDCYEDLLRPDLMDPANGAIRTQAFIAGLDLALPTAAGAL</sequence>
<dbReference type="EMBL" id="SRSC01000001">
    <property type="protein sequence ID" value="TGU74999.1"/>
    <property type="molecule type" value="Genomic_DNA"/>
</dbReference>
<dbReference type="PANTHER" id="PTHR36529:SF1">
    <property type="entry name" value="GLYCOSYLTRANSFERASE"/>
    <property type="match status" value="1"/>
</dbReference>